<evidence type="ECO:0000256" key="6">
    <source>
        <dbReference type="ARBA" id="ARBA00023315"/>
    </source>
</evidence>
<evidence type="ECO:0000256" key="8">
    <source>
        <dbReference type="ARBA" id="ARBA00048370"/>
    </source>
</evidence>
<dbReference type="SUPFAM" id="SSF51230">
    <property type="entry name" value="Single hybrid motif"/>
    <property type="match status" value="1"/>
</dbReference>
<dbReference type="Proteomes" id="UP001597519">
    <property type="component" value="Unassembled WGS sequence"/>
</dbReference>
<evidence type="ECO:0000259" key="12">
    <source>
        <dbReference type="PROSITE" id="PS51826"/>
    </source>
</evidence>
<dbReference type="Gene3D" id="3.30.559.10">
    <property type="entry name" value="Chloramphenicol acetyltransferase-like domain"/>
    <property type="match status" value="1"/>
</dbReference>
<dbReference type="EC" id="2.3.1.-" evidence="9"/>
<dbReference type="PANTHER" id="PTHR43178:SF5">
    <property type="entry name" value="LIPOAMIDE ACYLTRANSFERASE COMPONENT OF BRANCHED-CHAIN ALPHA-KETO ACID DEHYDROGENASE COMPLEX, MITOCHONDRIAL"/>
    <property type="match status" value="1"/>
</dbReference>
<dbReference type="EMBL" id="JBHUOQ010000003">
    <property type="protein sequence ID" value="MFD2830482.1"/>
    <property type="molecule type" value="Genomic_DNA"/>
</dbReference>
<evidence type="ECO:0000256" key="5">
    <source>
        <dbReference type="ARBA" id="ARBA00022823"/>
    </source>
</evidence>
<dbReference type="RefSeq" id="WP_377773558.1">
    <property type="nucleotide sequence ID" value="NZ_JBHUOQ010000003.1"/>
</dbReference>
<evidence type="ECO:0000256" key="1">
    <source>
        <dbReference type="ARBA" id="ARBA00001938"/>
    </source>
</evidence>
<sequence length="419" mass="45863">MAKEIFMPKLSSTMAEGTVIEWFKDEGDTVETGEPILEIMTDKINIEVESYHDGVLLKKYYETDDVVPVNQVIGYIGDSGEDVPDTPPEQASGDTDDTEQNSDASSENTETDVRKDSKDDTGAENTQSRIGKVPATPSARALARNNDVDIKDVTGSGRNGRIHREDVAEYINSIKDEKQSPKTAETAAAGQPETVKTSKLKGAQKVTADRMLDSRNTIPHVTMDFEVSMGRLIELRKTLNDNTDDIKISFNDLFTAAVSAALKKHPDINITYQNNEIHHHESVNIGIAVASGSELFVPVIKNAGQRGLSSISEESKKIIRQIKDKNFTEGLMSDGTFTISNLGMYNIKQFTPIINKPQAAILGIGGMYDVVDLVDDKCVKVKKSTLSLSFDHRVINGAPAAAFCDTVKELVENPVKLLL</sequence>
<dbReference type="InterPro" id="IPR023213">
    <property type="entry name" value="CAT-like_dom_sf"/>
</dbReference>
<name>A0ABW5WW21_9STAP</name>
<dbReference type="PROSITE" id="PS50968">
    <property type="entry name" value="BIOTINYL_LIPOYL"/>
    <property type="match status" value="1"/>
</dbReference>
<dbReference type="Gene3D" id="4.10.320.10">
    <property type="entry name" value="E3-binding domain"/>
    <property type="match status" value="1"/>
</dbReference>
<reference evidence="14" key="1">
    <citation type="journal article" date="2019" name="Int. J. Syst. Evol. Microbiol.">
        <title>The Global Catalogue of Microorganisms (GCM) 10K type strain sequencing project: providing services to taxonomists for standard genome sequencing and annotation.</title>
        <authorList>
            <consortium name="The Broad Institute Genomics Platform"/>
            <consortium name="The Broad Institute Genome Sequencing Center for Infectious Disease"/>
            <person name="Wu L."/>
            <person name="Ma J."/>
        </authorList>
    </citation>
    <scope>NUCLEOTIDE SEQUENCE [LARGE SCALE GENOMIC DNA]</scope>
    <source>
        <strain evidence="14">KCTC 33575</strain>
    </source>
</reference>
<evidence type="ECO:0000313" key="13">
    <source>
        <dbReference type="EMBL" id="MFD2830482.1"/>
    </source>
</evidence>
<dbReference type="PROSITE" id="PS00189">
    <property type="entry name" value="LIPOYL"/>
    <property type="match status" value="1"/>
</dbReference>
<dbReference type="InterPro" id="IPR003016">
    <property type="entry name" value="2-oxoA_DH_lipoyl-BS"/>
</dbReference>
<dbReference type="InterPro" id="IPR036625">
    <property type="entry name" value="E3-bd_dom_sf"/>
</dbReference>
<protein>
    <recommendedName>
        <fullName evidence="9">Dihydrolipoamide acetyltransferase component of pyruvate dehydrogenase complex</fullName>
        <ecNumber evidence="9">2.3.1.-</ecNumber>
    </recommendedName>
</protein>
<comment type="cofactor">
    <cofactor evidence="1 9">
        <name>(R)-lipoate</name>
        <dbReference type="ChEBI" id="CHEBI:83088"/>
    </cofactor>
</comment>
<dbReference type="InterPro" id="IPR050743">
    <property type="entry name" value="2-oxoacid_DH_E2_comp"/>
</dbReference>
<feature type="domain" description="Lipoyl-binding" evidence="11">
    <location>
        <begin position="2"/>
        <end position="77"/>
    </location>
</feature>
<dbReference type="InterPro" id="IPR011053">
    <property type="entry name" value="Single_hybrid_motif"/>
</dbReference>
<dbReference type="SUPFAM" id="SSF52777">
    <property type="entry name" value="CoA-dependent acyltransferases"/>
    <property type="match status" value="1"/>
</dbReference>
<evidence type="ECO:0000256" key="3">
    <source>
        <dbReference type="ARBA" id="ARBA00011484"/>
    </source>
</evidence>
<dbReference type="GO" id="GO:0016746">
    <property type="term" value="F:acyltransferase activity"/>
    <property type="evidence" value="ECO:0007669"/>
    <property type="project" value="UniProtKB-KW"/>
</dbReference>
<dbReference type="PANTHER" id="PTHR43178">
    <property type="entry name" value="DIHYDROLIPOAMIDE ACETYLTRANSFERASE COMPONENT OF PYRUVATE DEHYDROGENASE COMPLEX"/>
    <property type="match status" value="1"/>
</dbReference>
<comment type="catalytic activity">
    <reaction evidence="8">
        <text>N(6)-[(R)-dihydrolipoyl]-L-lysyl-[protein] + acetyl-CoA = N(6)-[(R)-S(8)-acetyldihydrolipoyl]-L-lysyl-[protein] + CoA</text>
        <dbReference type="Rhea" id="RHEA:17017"/>
        <dbReference type="Rhea" id="RHEA-COMP:10475"/>
        <dbReference type="Rhea" id="RHEA-COMP:10478"/>
        <dbReference type="ChEBI" id="CHEBI:57287"/>
        <dbReference type="ChEBI" id="CHEBI:57288"/>
        <dbReference type="ChEBI" id="CHEBI:83100"/>
        <dbReference type="ChEBI" id="CHEBI:83111"/>
        <dbReference type="EC" id="2.3.1.12"/>
    </reaction>
</comment>
<organism evidence="13 14">
    <name type="scientific">Corticicoccus populi</name>
    <dbReference type="NCBI Taxonomy" id="1812821"/>
    <lineage>
        <taxon>Bacteria</taxon>
        <taxon>Bacillati</taxon>
        <taxon>Bacillota</taxon>
        <taxon>Bacilli</taxon>
        <taxon>Bacillales</taxon>
        <taxon>Staphylococcaceae</taxon>
        <taxon>Corticicoccus</taxon>
    </lineage>
</organism>
<comment type="caution">
    <text evidence="13">The sequence shown here is derived from an EMBL/GenBank/DDBJ whole genome shotgun (WGS) entry which is preliminary data.</text>
</comment>
<keyword evidence="5 9" id="KW-0450">Lipoyl</keyword>
<feature type="compositionally biased region" description="Basic and acidic residues" evidence="10">
    <location>
        <begin position="111"/>
        <end position="121"/>
    </location>
</feature>
<keyword evidence="6 9" id="KW-0012">Acyltransferase</keyword>
<dbReference type="InterPro" id="IPR000089">
    <property type="entry name" value="Biotin_lipoyl"/>
</dbReference>
<dbReference type="PROSITE" id="PS51826">
    <property type="entry name" value="PSBD"/>
    <property type="match status" value="1"/>
</dbReference>
<evidence type="ECO:0000259" key="11">
    <source>
        <dbReference type="PROSITE" id="PS50968"/>
    </source>
</evidence>
<evidence type="ECO:0000256" key="7">
    <source>
        <dbReference type="ARBA" id="ARBA00025211"/>
    </source>
</evidence>
<accession>A0ABW5WW21</accession>
<dbReference type="InterPro" id="IPR004167">
    <property type="entry name" value="PSBD"/>
</dbReference>
<dbReference type="SUPFAM" id="SSF47005">
    <property type="entry name" value="Peripheral subunit-binding domain of 2-oxo acid dehydrogenase complex"/>
    <property type="match status" value="1"/>
</dbReference>
<dbReference type="InterPro" id="IPR001078">
    <property type="entry name" value="2-oxoacid_DH_actylTfrase"/>
</dbReference>
<proteinExistence type="inferred from homology"/>
<comment type="subunit">
    <text evidence="3">Forms a 24-polypeptide structural core with octahedral symmetry.</text>
</comment>
<dbReference type="Pfam" id="PF00198">
    <property type="entry name" value="2-oxoacid_dh"/>
    <property type="match status" value="1"/>
</dbReference>
<evidence type="ECO:0000256" key="9">
    <source>
        <dbReference type="RuleBase" id="RU003423"/>
    </source>
</evidence>
<dbReference type="Pfam" id="PF02817">
    <property type="entry name" value="E3_binding"/>
    <property type="match status" value="1"/>
</dbReference>
<feature type="region of interest" description="Disordered" evidence="10">
    <location>
        <begin position="75"/>
        <end position="159"/>
    </location>
</feature>
<feature type="domain" description="Peripheral subunit-binding (PSBD)" evidence="12">
    <location>
        <begin position="134"/>
        <end position="171"/>
    </location>
</feature>
<evidence type="ECO:0000313" key="14">
    <source>
        <dbReference type="Proteomes" id="UP001597519"/>
    </source>
</evidence>
<evidence type="ECO:0000256" key="10">
    <source>
        <dbReference type="SAM" id="MobiDB-lite"/>
    </source>
</evidence>
<keyword evidence="4 9" id="KW-0808">Transferase</keyword>
<dbReference type="Pfam" id="PF00364">
    <property type="entry name" value="Biotin_lipoyl"/>
    <property type="match status" value="1"/>
</dbReference>
<feature type="region of interest" description="Disordered" evidence="10">
    <location>
        <begin position="175"/>
        <end position="195"/>
    </location>
</feature>
<keyword evidence="14" id="KW-1185">Reference proteome</keyword>
<comment type="function">
    <text evidence="7">The pyruvate dehydrogenase complex catalyzes the overall conversion of pyruvate to acetyl-CoA and CO(2). It contains multiple copies of three enzymatic components: pyruvate dehydrogenase (E1), dihydrolipoamide acetyltransferase (E2) and lipoamide dehydrogenase (E3).</text>
</comment>
<dbReference type="Gene3D" id="2.40.50.100">
    <property type="match status" value="1"/>
</dbReference>
<comment type="similarity">
    <text evidence="2 9">Belongs to the 2-oxoacid dehydrogenase family.</text>
</comment>
<evidence type="ECO:0000256" key="4">
    <source>
        <dbReference type="ARBA" id="ARBA00022679"/>
    </source>
</evidence>
<dbReference type="CDD" id="cd06849">
    <property type="entry name" value="lipoyl_domain"/>
    <property type="match status" value="1"/>
</dbReference>
<gene>
    <name evidence="13" type="ORF">ACFSX4_08420</name>
</gene>
<evidence type="ECO:0000256" key="2">
    <source>
        <dbReference type="ARBA" id="ARBA00007317"/>
    </source>
</evidence>